<reference evidence="2" key="2">
    <citation type="submission" date="2007-04" db="EMBL/GenBank/DDBJ databases">
        <title>The genome of the human body louse.</title>
        <authorList>
            <consortium name="The Human Body Louse Genome Consortium"/>
            <person name="Kirkness E."/>
            <person name="Walenz B."/>
            <person name="Hass B."/>
            <person name="Bruggner R."/>
            <person name="Strausberg R."/>
        </authorList>
    </citation>
    <scope>NUCLEOTIDE SEQUENCE</scope>
    <source>
        <strain evidence="2">USDA</strain>
    </source>
</reference>
<dbReference type="VEuPathDB" id="VectorBase:PHUM601160"/>
<accession>E0W341</accession>
<dbReference type="HOGENOM" id="CLU_049377_3_1_1"/>
<feature type="coiled-coil region" evidence="1">
    <location>
        <begin position="144"/>
        <end position="213"/>
    </location>
</feature>
<gene>
    <name evidence="3" type="primary">8236926</name>
    <name evidence="2" type="ORF">Phum_PHUM601160</name>
</gene>
<dbReference type="Pfam" id="PF05335">
    <property type="entry name" value="DUF745"/>
    <property type="match status" value="1"/>
</dbReference>
<dbReference type="EnsemblMetazoa" id="PHUM601160-RA">
    <property type="protein sequence ID" value="PHUM601160-PA"/>
    <property type="gene ID" value="PHUM601160"/>
</dbReference>
<evidence type="ECO:0000313" key="4">
    <source>
        <dbReference type="Proteomes" id="UP000009046"/>
    </source>
</evidence>
<dbReference type="EMBL" id="DS235882">
    <property type="protein sequence ID" value="EEB20047.1"/>
    <property type="molecule type" value="Genomic_DNA"/>
</dbReference>
<proteinExistence type="predicted"/>
<dbReference type="PANTHER" id="PTHR37161">
    <property type="entry name" value="HDC10475"/>
    <property type="match status" value="1"/>
</dbReference>
<dbReference type="eggNOG" id="ENOG502S3C1">
    <property type="taxonomic scope" value="Eukaryota"/>
</dbReference>
<dbReference type="Proteomes" id="UP000009046">
    <property type="component" value="Unassembled WGS sequence"/>
</dbReference>
<dbReference type="RefSeq" id="XP_002432785.1">
    <property type="nucleotide sequence ID" value="XM_002432740.1"/>
</dbReference>
<sequence>MSKKNNKKESTTCVQTCYNAHKDIKSHNIAMKAAAEAKEAQDAQMMAGAQASHQVRAQLAEKAQQAYRAAEAALAGKLAMVEQLEHEMKEAQAVVQEEASSCQQTQYNLRAALGAAAQAGFLLKTLTGALQISQTTFMSTQQAAEGAQQELAEKAALVEAAKARADALCRQLTVAKNDLNAIRQATYKAAIAARNAEANAARGRRQIERKRRKTKRSSKIIQYIRK</sequence>
<keyword evidence="1" id="KW-0175">Coiled coil</keyword>
<name>E0W341_PEDHC</name>
<keyword evidence="4" id="KW-1185">Reference proteome</keyword>
<reference evidence="3" key="3">
    <citation type="submission" date="2021-02" db="UniProtKB">
        <authorList>
            <consortium name="EnsemblMetazoa"/>
        </authorList>
    </citation>
    <scope>IDENTIFICATION</scope>
    <source>
        <strain evidence="3">USDA</strain>
    </source>
</reference>
<evidence type="ECO:0000313" key="3">
    <source>
        <dbReference type="EnsemblMetazoa" id="PHUM601160-PA"/>
    </source>
</evidence>
<dbReference type="GeneID" id="8236926"/>
<reference evidence="2" key="1">
    <citation type="submission" date="2007-04" db="EMBL/GenBank/DDBJ databases">
        <title>Annotation of Pediculus humanus corporis strain USDA.</title>
        <authorList>
            <person name="Kirkness E."/>
            <person name="Hannick L."/>
            <person name="Hass B."/>
            <person name="Bruggner R."/>
            <person name="Lawson D."/>
            <person name="Bidwell S."/>
            <person name="Joardar V."/>
            <person name="Caler E."/>
            <person name="Walenz B."/>
            <person name="Inman J."/>
            <person name="Schobel S."/>
            <person name="Galinsky K."/>
            <person name="Amedeo P."/>
            <person name="Strausberg R."/>
        </authorList>
    </citation>
    <scope>NUCLEOTIDE SEQUENCE</scope>
    <source>
        <strain evidence="2">USDA</strain>
    </source>
</reference>
<dbReference type="CTD" id="8236926"/>
<dbReference type="InParanoid" id="E0W341"/>
<dbReference type="AlphaFoldDB" id="E0W341"/>
<organism>
    <name type="scientific">Pediculus humanus subsp. corporis</name>
    <name type="common">Body louse</name>
    <dbReference type="NCBI Taxonomy" id="121224"/>
    <lineage>
        <taxon>Eukaryota</taxon>
        <taxon>Metazoa</taxon>
        <taxon>Ecdysozoa</taxon>
        <taxon>Arthropoda</taxon>
        <taxon>Hexapoda</taxon>
        <taxon>Insecta</taxon>
        <taxon>Pterygota</taxon>
        <taxon>Neoptera</taxon>
        <taxon>Paraneoptera</taxon>
        <taxon>Psocodea</taxon>
        <taxon>Troctomorpha</taxon>
        <taxon>Phthiraptera</taxon>
        <taxon>Anoplura</taxon>
        <taxon>Pediculidae</taxon>
        <taxon>Pediculus</taxon>
    </lineage>
</organism>
<evidence type="ECO:0000256" key="1">
    <source>
        <dbReference type="SAM" id="Coils"/>
    </source>
</evidence>
<dbReference type="EMBL" id="AAZO01007331">
    <property type="status" value="NOT_ANNOTATED_CDS"/>
    <property type="molecule type" value="Genomic_DNA"/>
</dbReference>
<feature type="coiled-coil region" evidence="1">
    <location>
        <begin position="67"/>
        <end position="101"/>
    </location>
</feature>
<dbReference type="OMA" id="RQKASCI"/>
<dbReference type="InterPro" id="IPR007999">
    <property type="entry name" value="DUF745"/>
</dbReference>
<protein>
    <submittedName>
        <fullName evidence="2 3">Uncharacterized protein</fullName>
    </submittedName>
</protein>
<evidence type="ECO:0000313" key="2">
    <source>
        <dbReference type="EMBL" id="EEB20047.1"/>
    </source>
</evidence>
<dbReference type="KEGG" id="phu:Phum_PHUM601160"/>
<dbReference type="PANTHER" id="PTHR37161:SF2">
    <property type="entry name" value="AT11648P-RELATED"/>
    <property type="match status" value="1"/>
</dbReference>